<dbReference type="SUPFAM" id="SSF53254">
    <property type="entry name" value="Phosphoglycerate mutase-like"/>
    <property type="match status" value="1"/>
</dbReference>
<evidence type="ECO:0000256" key="3">
    <source>
        <dbReference type="SAM" id="MobiDB-lite"/>
    </source>
</evidence>
<keyword evidence="1" id="KW-0324">Glycolysis</keyword>
<dbReference type="InterPro" id="IPR013078">
    <property type="entry name" value="His_Pase_superF_clade-1"/>
</dbReference>
<sequence length="296" mass="33028">MASRSCVFKLYLVRHGETDYNVEGRAQGPMPIPLNRNGLEQAHMLGQSLIERFPFGGPKPVHLVVFSSFLQAQQTGEAVFEAFKAEAQKAGKEPPEFLLMPEFGEMHYGDLIGQLLKDVGHVVRELKERQWVDGDTSNPERNCDAALPGKEGESFSSVIHRLRLGFLKIIQTFQDKGKLDNTSNPCEEIHVIVATHSQVIEAILVHLRAFSYLDAEERTKNKNCTMTTISCSLSPFQSNPEGHPEDQKAENGHAPPQKELPPLEIPEDPHSLSLSVEAFFEDLNPGVERLGAHTIW</sequence>
<dbReference type="CDD" id="cd07067">
    <property type="entry name" value="HP_PGM_like"/>
    <property type="match status" value="1"/>
</dbReference>
<organism evidence="4">
    <name type="scientific">Chromera velia CCMP2878</name>
    <dbReference type="NCBI Taxonomy" id="1169474"/>
    <lineage>
        <taxon>Eukaryota</taxon>
        <taxon>Sar</taxon>
        <taxon>Alveolata</taxon>
        <taxon>Colpodellida</taxon>
        <taxon>Chromeraceae</taxon>
        <taxon>Chromera</taxon>
    </lineage>
</organism>
<dbReference type="PANTHER" id="PTHR48100:SF1">
    <property type="entry name" value="HISTIDINE PHOSPHATASE FAMILY PROTEIN-RELATED"/>
    <property type="match status" value="1"/>
</dbReference>
<dbReference type="VEuPathDB" id="CryptoDB:Cvel_7408"/>
<evidence type="ECO:0000313" key="4">
    <source>
        <dbReference type="EMBL" id="CEM45123.1"/>
    </source>
</evidence>
<evidence type="ECO:0000256" key="2">
    <source>
        <dbReference type="ARBA" id="ARBA00023235"/>
    </source>
</evidence>
<dbReference type="InterPro" id="IPR029033">
    <property type="entry name" value="His_PPase_superfam"/>
</dbReference>
<dbReference type="SMART" id="SM00855">
    <property type="entry name" value="PGAM"/>
    <property type="match status" value="1"/>
</dbReference>
<dbReference type="GO" id="GO:0005737">
    <property type="term" value="C:cytoplasm"/>
    <property type="evidence" value="ECO:0007669"/>
    <property type="project" value="TreeGrafter"/>
</dbReference>
<feature type="region of interest" description="Disordered" evidence="3">
    <location>
        <begin position="235"/>
        <end position="267"/>
    </location>
</feature>
<dbReference type="InterPro" id="IPR050275">
    <property type="entry name" value="PGM_Phosphatase"/>
</dbReference>
<feature type="compositionally biased region" description="Basic and acidic residues" evidence="3">
    <location>
        <begin position="242"/>
        <end position="251"/>
    </location>
</feature>
<dbReference type="Gene3D" id="3.40.50.1240">
    <property type="entry name" value="Phosphoglycerate mutase-like"/>
    <property type="match status" value="1"/>
</dbReference>
<gene>
    <name evidence="4" type="ORF">Cvel_7408</name>
</gene>
<evidence type="ECO:0008006" key="5">
    <source>
        <dbReference type="Google" id="ProtNLM"/>
    </source>
</evidence>
<dbReference type="PROSITE" id="PS00175">
    <property type="entry name" value="PG_MUTASE"/>
    <property type="match status" value="1"/>
</dbReference>
<dbReference type="Pfam" id="PF00300">
    <property type="entry name" value="His_Phos_1"/>
    <property type="match status" value="1"/>
</dbReference>
<dbReference type="InterPro" id="IPR001345">
    <property type="entry name" value="PG/BPGM_mutase_AS"/>
</dbReference>
<dbReference type="AlphaFoldDB" id="A0A0G4HL94"/>
<protein>
    <recommendedName>
        <fullName evidence="5">Phosphoglycerate mutase (2,3-diphosphoglycerate-dependent)</fullName>
    </recommendedName>
</protein>
<accession>A0A0G4HL94</accession>
<reference evidence="4" key="1">
    <citation type="submission" date="2014-11" db="EMBL/GenBank/DDBJ databases">
        <authorList>
            <person name="Otto D Thomas"/>
            <person name="Naeem Raeece"/>
        </authorList>
    </citation>
    <scope>NUCLEOTIDE SEQUENCE</scope>
</reference>
<name>A0A0G4HL94_9ALVE</name>
<evidence type="ECO:0000256" key="1">
    <source>
        <dbReference type="ARBA" id="ARBA00023152"/>
    </source>
</evidence>
<dbReference type="PhylomeDB" id="A0A0G4HL94"/>
<dbReference type="GO" id="GO:0016791">
    <property type="term" value="F:phosphatase activity"/>
    <property type="evidence" value="ECO:0007669"/>
    <property type="project" value="TreeGrafter"/>
</dbReference>
<keyword evidence="2" id="KW-0413">Isomerase</keyword>
<proteinExistence type="predicted"/>
<dbReference type="PANTHER" id="PTHR48100">
    <property type="entry name" value="BROAD-SPECIFICITY PHOSPHATASE YOR283W-RELATED"/>
    <property type="match status" value="1"/>
</dbReference>
<dbReference type="EMBL" id="CDMZ01003105">
    <property type="protein sequence ID" value="CEM45123.1"/>
    <property type="molecule type" value="Genomic_DNA"/>
</dbReference>